<dbReference type="AlphaFoldDB" id="A0A4R3MV42"/>
<dbReference type="InterPro" id="IPR003797">
    <property type="entry name" value="DegV"/>
</dbReference>
<keyword evidence="3" id="KW-1185">Reference proteome</keyword>
<dbReference type="Proteomes" id="UP000294650">
    <property type="component" value="Unassembled WGS sequence"/>
</dbReference>
<dbReference type="PANTHER" id="PTHR33434:SF2">
    <property type="entry name" value="FATTY ACID-BINDING PROTEIN TM_1468"/>
    <property type="match status" value="1"/>
</dbReference>
<reference evidence="2 3" key="1">
    <citation type="submission" date="2019-03" db="EMBL/GenBank/DDBJ databases">
        <title>Genomic Encyclopedia of Type Strains, Phase IV (KMG-IV): sequencing the most valuable type-strain genomes for metagenomic binning, comparative biology and taxonomic classification.</title>
        <authorList>
            <person name="Goeker M."/>
        </authorList>
    </citation>
    <scope>NUCLEOTIDE SEQUENCE [LARGE SCALE GENOMIC DNA]</scope>
    <source>
        <strain evidence="2 3">DSM 25894</strain>
    </source>
</reference>
<keyword evidence="1" id="KW-0446">Lipid-binding</keyword>
<dbReference type="InterPro" id="IPR043168">
    <property type="entry name" value="DegV_C"/>
</dbReference>
<protein>
    <submittedName>
        <fullName evidence="2">DegV family protein with EDD domain</fullName>
    </submittedName>
</protein>
<evidence type="ECO:0000256" key="1">
    <source>
        <dbReference type="ARBA" id="ARBA00023121"/>
    </source>
</evidence>
<dbReference type="SUPFAM" id="SSF82549">
    <property type="entry name" value="DAK1/DegV-like"/>
    <property type="match status" value="1"/>
</dbReference>
<dbReference type="GO" id="GO:0008289">
    <property type="term" value="F:lipid binding"/>
    <property type="evidence" value="ECO:0007669"/>
    <property type="project" value="UniProtKB-KW"/>
</dbReference>
<dbReference type="NCBIfam" id="TIGR00762">
    <property type="entry name" value="DegV"/>
    <property type="match status" value="1"/>
</dbReference>
<dbReference type="PANTHER" id="PTHR33434">
    <property type="entry name" value="DEGV DOMAIN-CONTAINING PROTEIN DR_1986-RELATED"/>
    <property type="match status" value="1"/>
</dbReference>
<dbReference type="PROSITE" id="PS51482">
    <property type="entry name" value="DEGV"/>
    <property type="match status" value="1"/>
</dbReference>
<gene>
    <name evidence="2" type="ORF">EDD68_11462</name>
</gene>
<organism evidence="2 3">
    <name type="scientific">Melghiribacillus thermohalophilus</name>
    <dbReference type="NCBI Taxonomy" id="1324956"/>
    <lineage>
        <taxon>Bacteria</taxon>
        <taxon>Bacillati</taxon>
        <taxon>Bacillota</taxon>
        <taxon>Bacilli</taxon>
        <taxon>Bacillales</taxon>
        <taxon>Bacillaceae</taxon>
        <taxon>Melghiribacillus</taxon>
    </lineage>
</organism>
<sequence length="286" mass="32090">MMMNIQILTDGGADLTSSLKEQYEVKMIPLHIQIGNEQYRPGVDLDLPDFFKKMEETDELPKTSAPGPQAFYEAYKRIPADKPILMLSLSKGLSATYQNAVIGKQMLLEEEPNRQIEVLNTKTATSGIALLVKEAGEKITEGLTFSELVTHMKEKIEKTTTLFILKNLENLVKGGRIDRVKGAIAKTLNIKLLMNASKEGTIEVSEKVRGDKKSIRRFIEQIGEYARHFENKTISMSHCRAPERAQSILTKIKEKYPFNDSMMVEMGPLIATYAAEGGIVIAFFKD</sequence>
<comment type="caution">
    <text evidence="2">The sequence shown here is derived from an EMBL/GenBank/DDBJ whole genome shotgun (WGS) entry which is preliminary data.</text>
</comment>
<dbReference type="Gene3D" id="3.40.50.10170">
    <property type="match status" value="1"/>
</dbReference>
<proteinExistence type="predicted"/>
<evidence type="ECO:0000313" key="2">
    <source>
        <dbReference type="EMBL" id="TCT20378.1"/>
    </source>
</evidence>
<dbReference type="Pfam" id="PF02645">
    <property type="entry name" value="DegV"/>
    <property type="match status" value="1"/>
</dbReference>
<dbReference type="Gene3D" id="3.30.1180.10">
    <property type="match status" value="1"/>
</dbReference>
<dbReference type="InterPro" id="IPR050270">
    <property type="entry name" value="DegV_domain_contain"/>
</dbReference>
<name>A0A4R3MV42_9BACI</name>
<dbReference type="EMBL" id="SMAN01000014">
    <property type="protein sequence ID" value="TCT20378.1"/>
    <property type="molecule type" value="Genomic_DNA"/>
</dbReference>
<accession>A0A4R3MV42</accession>
<evidence type="ECO:0000313" key="3">
    <source>
        <dbReference type="Proteomes" id="UP000294650"/>
    </source>
</evidence>